<reference evidence="1 2" key="1">
    <citation type="journal article" date="2015" name="Environ. Microbiol.">
        <title>Methane oxidation coupled to nitrate reduction under hypoxia by the Gammaproteobacterium Methylomonas denitrificans, sp. nov. type strain FJG1.</title>
        <authorList>
            <person name="Kits K.D."/>
            <person name="Klotz M.G."/>
            <person name="Stein L.Y."/>
        </authorList>
    </citation>
    <scope>NUCLEOTIDE SEQUENCE [LARGE SCALE GENOMIC DNA]</scope>
    <source>
        <strain evidence="1 2">FJG1</strain>
    </source>
</reference>
<keyword evidence="2" id="KW-1185">Reference proteome</keyword>
<name>A0A140E6P4_9GAMM</name>
<sequence length="646" mass="71584">MKETHDNPILTVIKAAQPVNEQGEPDKWGERREGDFAIIDGRMYYMRKGHDSKKKDDNDAPQVNEIPTALTDNFIAFITEQIILDDGAKQETAFRIEGRQKNGAHLPVLIIPATQYQAMQWPLRHWGARAIVEADQATPRRLANAILKLSRNIPIVTTYQHTGWRLIDDEWHYLTGSGAIGAAGLNSNIRVELGEGHIKKYALPAPSENPRQFAGKLFELLHVSERNPAIGAVLFCAVVRAVLGECLPVDFSLFMVGRSGSQKSECTALAMACFGAFDSRSFPANFTDTEADLEHKSHSAKDAMFSVDDFAPSVNQQEANKLHAKAERLFRGVGNQAGRGRRNADMSGKAAYAPRCMLIASGEDLPRGTSLLARLLVADIKRGDVDLNYLSKLQNLAQRGELTAAVSAFLQWLAPRINELKCSFPSEVRTIRDKALQEKFAISHPRAADIYASLYASADLFIRFAEEVGTVNSFRANDLMNTIESRLKAIVKAQGQYQKQADEVERFVMLLRACFSAGEVHVGDNLNQGPPALLPFVWGWRSQTPGGDPSGCGSHIGYINQPKRELWLEPEPTFRAIQRFATAQNDPLLINRATLWKRLHERGLLLASEKDNKTGTPRPDVHKSMAGKRCRVLVLNPSIITGGDSE</sequence>
<accession>A0A140E6P4</accession>
<dbReference type="STRING" id="1538553.JT25_021715"/>
<evidence type="ECO:0000313" key="2">
    <source>
        <dbReference type="Proteomes" id="UP000030512"/>
    </source>
</evidence>
<dbReference type="AlphaFoldDB" id="A0A140E6P4"/>
<gene>
    <name evidence="1" type="ORF">JT25_021715</name>
</gene>
<dbReference type="KEGG" id="mdn:JT25_021715"/>
<evidence type="ECO:0008006" key="3">
    <source>
        <dbReference type="Google" id="ProtNLM"/>
    </source>
</evidence>
<organism evidence="1 2">
    <name type="scientific">Methylomonas denitrificans</name>
    <dbReference type="NCBI Taxonomy" id="1538553"/>
    <lineage>
        <taxon>Bacteria</taxon>
        <taxon>Pseudomonadati</taxon>
        <taxon>Pseudomonadota</taxon>
        <taxon>Gammaproteobacteria</taxon>
        <taxon>Methylococcales</taxon>
        <taxon>Methylococcaceae</taxon>
        <taxon>Methylomonas</taxon>
    </lineage>
</organism>
<dbReference type="Proteomes" id="UP000030512">
    <property type="component" value="Chromosome"/>
</dbReference>
<protein>
    <recommendedName>
        <fullName evidence="3">DUF927 domain-containing protein</fullName>
    </recommendedName>
</protein>
<dbReference type="EMBL" id="CP014476">
    <property type="protein sequence ID" value="AMK79068.1"/>
    <property type="molecule type" value="Genomic_DNA"/>
</dbReference>
<evidence type="ECO:0000313" key="1">
    <source>
        <dbReference type="EMBL" id="AMK79068.1"/>
    </source>
</evidence>
<dbReference type="OrthoDB" id="4296515at2"/>
<dbReference type="RefSeq" id="WP_036277734.1">
    <property type="nucleotide sequence ID" value="NZ_CP014476.1"/>
</dbReference>
<proteinExistence type="predicted"/>